<evidence type="ECO:0000313" key="2">
    <source>
        <dbReference type="EMBL" id="KAG2606368.1"/>
    </source>
</evidence>
<evidence type="ECO:0000256" key="1">
    <source>
        <dbReference type="SAM" id="MobiDB-lite"/>
    </source>
</evidence>
<keyword evidence="3" id="KW-1185">Reference proteome</keyword>
<gene>
    <name evidence="2" type="ORF">PVAP13_4NG121400</name>
</gene>
<evidence type="ECO:0008006" key="4">
    <source>
        <dbReference type="Google" id="ProtNLM"/>
    </source>
</evidence>
<accession>A0A8T0T9T5</accession>
<dbReference type="PANTHER" id="PTHR12069:SF0">
    <property type="entry name" value="DNA-DIRECTED RNA POLYMERASE III SUBUNIT RPC5"/>
    <property type="match status" value="1"/>
</dbReference>
<feature type="compositionally biased region" description="Pro residues" evidence="1">
    <location>
        <begin position="59"/>
        <end position="71"/>
    </location>
</feature>
<dbReference type="GO" id="GO:0005666">
    <property type="term" value="C:RNA polymerase III complex"/>
    <property type="evidence" value="ECO:0007669"/>
    <property type="project" value="TreeGrafter"/>
</dbReference>
<reference evidence="2" key="1">
    <citation type="submission" date="2020-05" db="EMBL/GenBank/DDBJ databases">
        <title>WGS assembly of Panicum virgatum.</title>
        <authorList>
            <person name="Lovell J.T."/>
            <person name="Jenkins J."/>
            <person name="Shu S."/>
            <person name="Juenger T.E."/>
            <person name="Schmutz J."/>
        </authorList>
    </citation>
    <scope>NUCLEOTIDE SEQUENCE</scope>
    <source>
        <strain evidence="2">AP13</strain>
    </source>
</reference>
<proteinExistence type="predicted"/>
<dbReference type="EMBL" id="CM029044">
    <property type="protein sequence ID" value="KAG2606368.1"/>
    <property type="molecule type" value="Genomic_DNA"/>
</dbReference>
<dbReference type="GO" id="GO:0042797">
    <property type="term" value="P:tRNA transcription by RNA polymerase III"/>
    <property type="evidence" value="ECO:0007669"/>
    <property type="project" value="TreeGrafter"/>
</dbReference>
<feature type="compositionally biased region" description="Low complexity" evidence="1">
    <location>
        <begin position="1"/>
        <end position="24"/>
    </location>
</feature>
<name>A0A8T0T9T5_PANVG</name>
<sequence>MADLASLDVSAASSAAAAGAPSTRFRPRTKGKPKPKPEVPKPEPLAVLKSEPEPDPEPEPVPGPVATPAPPPEDDRVDAMDEDVAGDATSPGEVPAAAAEEEDFVVREIDVYFTPKPFDDDTKLYIMQYPLRPCWRPYELNEICEEVRVKPLRSEVEVDLSVNKQSENYDQEAPLGLTKQTLSSSKAEDVSDYAVGVLKGNLVHLNHIDAVVQLRPSMHM</sequence>
<dbReference type="AlphaFoldDB" id="A0A8T0T9T5"/>
<evidence type="ECO:0000313" key="3">
    <source>
        <dbReference type="Proteomes" id="UP000823388"/>
    </source>
</evidence>
<comment type="caution">
    <text evidence="2">The sequence shown here is derived from an EMBL/GenBank/DDBJ whole genome shotgun (WGS) entry which is preliminary data.</text>
</comment>
<dbReference type="PANTHER" id="PTHR12069">
    <property type="entry name" value="DNA-DIRECTED RNA POLYMERASES III 80 KDA POLYPEPTIDE RNA POLYMERASE III SUBUNIT 5"/>
    <property type="match status" value="1"/>
</dbReference>
<feature type="compositionally biased region" description="Basic residues" evidence="1">
    <location>
        <begin position="25"/>
        <end position="34"/>
    </location>
</feature>
<dbReference type="Proteomes" id="UP000823388">
    <property type="component" value="Chromosome 4N"/>
</dbReference>
<dbReference type="InterPro" id="IPR006886">
    <property type="entry name" value="RNA_pol_III_Rpc5"/>
</dbReference>
<feature type="region of interest" description="Disordered" evidence="1">
    <location>
        <begin position="1"/>
        <end position="101"/>
    </location>
</feature>
<protein>
    <recommendedName>
        <fullName evidence="4">DNA-directed RNA polymerase III subunit RPC5</fullName>
    </recommendedName>
</protein>
<organism evidence="2 3">
    <name type="scientific">Panicum virgatum</name>
    <name type="common">Blackwell switchgrass</name>
    <dbReference type="NCBI Taxonomy" id="38727"/>
    <lineage>
        <taxon>Eukaryota</taxon>
        <taxon>Viridiplantae</taxon>
        <taxon>Streptophyta</taxon>
        <taxon>Embryophyta</taxon>
        <taxon>Tracheophyta</taxon>
        <taxon>Spermatophyta</taxon>
        <taxon>Magnoliopsida</taxon>
        <taxon>Liliopsida</taxon>
        <taxon>Poales</taxon>
        <taxon>Poaceae</taxon>
        <taxon>PACMAD clade</taxon>
        <taxon>Panicoideae</taxon>
        <taxon>Panicodae</taxon>
        <taxon>Paniceae</taxon>
        <taxon>Panicinae</taxon>
        <taxon>Panicum</taxon>
        <taxon>Panicum sect. Hiantes</taxon>
    </lineage>
</organism>
<dbReference type="Pfam" id="PF04801">
    <property type="entry name" value="RPC5"/>
    <property type="match status" value="1"/>
</dbReference>